<comment type="caution">
    <text evidence="6">Lacks conserved residue(s) required for the propagation of feature annotation.</text>
</comment>
<evidence type="ECO:0000256" key="2">
    <source>
        <dbReference type="ARBA" id="ARBA00023012"/>
    </source>
</evidence>
<feature type="compositionally biased region" description="Acidic residues" evidence="7">
    <location>
        <begin position="166"/>
        <end position="177"/>
    </location>
</feature>
<gene>
    <name evidence="9" type="ORF">FSB_LOCUS61616</name>
</gene>
<keyword evidence="5" id="KW-0539">Nucleus</keyword>
<comment type="subcellular location">
    <subcellularLocation>
        <location evidence="1">Nucleus</location>
    </subcellularLocation>
</comment>
<name>A0A2N9JAU0_FAGSY</name>
<reference evidence="9" key="1">
    <citation type="submission" date="2018-02" db="EMBL/GenBank/DDBJ databases">
        <authorList>
            <person name="Cohen D.B."/>
            <person name="Kent A.D."/>
        </authorList>
    </citation>
    <scope>NUCLEOTIDE SEQUENCE</scope>
</reference>
<dbReference type="GO" id="GO:0003677">
    <property type="term" value="F:DNA binding"/>
    <property type="evidence" value="ECO:0007669"/>
    <property type="project" value="InterPro"/>
</dbReference>
<dbReference type="CDD" id="cd17584">
    <property type="entry name" value="REC_typeB_ARR-like"/>
    <property type="match status" value="1"/>
</dbReference>
<accession>A0A2N9JAU0</accession>
<dbReference type="Gene3D" id="1.10.10.60">
    <property type="entry name" value="Homeodomain-like"/>
    <property type="match status" value="1"/>
</dbReference>
<dbReference type="PANTHER" id="PTHR43874">
    <property type="entry name" value="TWO-COMPONENT RESPONSE REGULATOR"/>
    <property type="match status" value="1"/>
</dbReference>
<dbReference type="EMBL" id="OIVN01006470">
    <property type="protein sequence ID" value="SPD33734.1"/>
    <property type="molecule type" value="Genomic_DNA"/>
</dbReference>
<dbReference type="GO" id="GO:0005634">
    <property type="term" value="C:nucleus"/>
    <property type="evidence" value="ECO:0007669"/>
    <property type="project" value="UniProtKB-SubCell"/>
</dbReference>
<evidence type="ECO:0000256" key="3">
    <source>
        <dbReference type="ARBA" id="ARBA00023015"/>
    </source>
</evidence>
<dbReference type="GO" id="GO:0009736">
    <property type="term" value="P:cytokinin-activated signaling pathway"/>
    <property type="evidence" value="ECO:0007669"/>
    <property type="project" value="InterPro"/>
</dbReference>
<dbReference type="InterPro" id="IPR009057">
    <property type="entry name" value="Homeodomain-like_sf"/>
</dbReference>
<dbReference type="GO" id="GO:0000160">
    <property type="term" value="P:phosphorelay signal transduction system"/>
    <property type="evidence" value="ECO:0007669"/>
    <property type="project" value="UniProtKB-KW"/>
</dbReference>
<protein>
    <recommendedName>
        <fullName evidence="8">Response regulatory domain-containing protein</fullName>
    </recommendedName>
</protein>
<evidence type="ECO:0000256" key="4">
    <source>
        <dbReference type="ARBA" id="ARBA00023163"/>
    </source>
</evidence>
<proteinExistence type="predicted"/>
<organism evidence="9">
    <name type="scientific">Fagus sylvatica</name>
    <name type="common">Beechnut</name>
    <dbReference type="NCBI Taxonomy" id="28930"/>
    <lineage>
        <taxon>Eukaryota</taxon>
        <taxon>Viridiplantae</taxon>
        <taxon>Streptophyta</taxon>
        <taxon>Embryophyta</taxon>
        <taxon>Tracheophyta</taxon>
        <taxon>Spermatophyta</taxon>
        <taxon>Magnoliopsida</taxon>
        <taxon>eudicotyledons</taxon>
        <taxon>Gunneridae</taxon>
        <taxon>Pentapetalae</taxon>
        <taxon>rosids</taxon>
        <taxon>fabids</taxon>
        <taxon>Fagales</taxon>
        <taxon>Fagaceae</taxon>
        <taxon>Fagus</taxon>
    </lineage>
</organism>
<dbReference type="PROSITE" id="PS50110">
    <property type="entry name" value="RESPONSE_REGULATORY"/>
    <property type="match status" value="1"/>
</dbReference>
<sequence length="393" mass="44035">MNSEKPVSIESIRNSSLFLEGVSILVVDGDSTCLTIISKMLHRIGYKVVTAKRASDALSIVREKEDDLNLVLTEAHLPDMDKYEFLERMGEISKLPVVTMSFIPNVVMSADDNENAMLGSLFKGAMLYLVKPITLDDIKNLWQFALMKNSEKTIAADGVSSVPGESSEESASDDDTESQLFENTRKQSHQKAKRKVPEETDKDEEEEDYDSSVLKKPKLIWTNELHNRFLQAIKLLGIDRAHPKKILQHMNVPGLKKGNVSSHLQLDSTHPNSSHVGRGITSNELAGFGQIGNSNGEETLSGNMDPFSMDNIDFGDATHCLALLSDTTQQEQLQQQQQFLQQPYLPPPLPLQPPQEPEEHDIFGVERGEIDELFDLSKDPNNMFLDEDLDDLW</sequence>
<dbReference type="SUPFAM" id="SSF46689">
    <property type="entry name" value="Homeodomain-like"/>
    <property type="match status" value="1"/>
</dbReference>
<evidence type="ECO:0000256" key="1">
    <source>
        <dbReference type="ARBA" id="ARBA00004123"/>
    </source>
</evidence>
<feature type="domain" description="Response regulatory" evidence="8">
    <location>
        <begin position="23"/>
        <end position="146"/>
    </location>
</feature>
<feature type="region of interest" description="Disordered" evidence="7">
    <location>
        <begin position="155"/>
        <end position="212"/>
    </location>
</feature>
<feature type="compositionally biased region" description="Acidic residues" evidence="7">
    <location>
        <begin position="200"/>
        <end position="210"/>
    </location>
</feature>
<evidence type="ECO:0000256" key="5">
    <source>
        <dbReference type="ARBA" id="ARBA00023242"/>
    </source>
</evidence>
<dbReference type="FunFam" id="1.10.10.60:FF:000007">
    <property type="entry name" value="Two-component response regulator"/>
    <property type="match status" value="1"/>
</dbReference>
<dbReference type="AlphaFoldDB" id="A0A2N9JAU0"/>
<dbReference type="SMART" id="SM00448">
    <property type="entry name" value="REC"/>
    <property type="match status" value="1"/>
</dbReference>
<evidence type="ECO:0000313" key="9">
    <source>
        <dbReference type="EMBL" id="SPD33734.1"/>
    </source>
</evidence>
<dbReference type="InterPro" id="IPR011006">
    <property type="entry name" value="CheY-like_superfamily"/>
</dbReference>
<keyword evidence="3" id="KW-0805">Transcription regulation</keyword>
<evidence type="ECO:0000256" key="6">
    <source>
        <dbReference type="PROSITE-ProRule" id="PRU00169"/>
    </source>
</evidence>
<dbReference type="Gene3D" id="3.40.50.2300">
    <property type="match status" value="1"/>
</dbReference>
<evidence type="ECO:0000259" key="8">
    <source>
        <dbReference type="PROSITE" id="PS50110"/>
    </source>
</evidence>
<dbReference type="Pfam" id="PF00072">
    <property type="entry name" value="Response_reg"/>
    <property type="match status" value="1"/>
</dbReference>
<dbReference type="InterPro" id="IPR001789">
    <property type="entry name" value="Sig_transdc_resp-reg_receiver"/>
</dbReference>
<dbReference type="InterPro" id="IPR045279">
    <property type="entry name" value="ARR-like"/>
</dbReference>
<keyword evidence="4" id="KW-0804">Transcription</keyword>
<dbReference type="PANTHER" id="PTHR43874:SF58">
    <property type="entry name" value="TWO-COMPONENT RESPONSE REGULATOR-LIKE APRR8-RELATED"/>
    <property type="match status" value="1"/>
</dbReference>
<evidence type="ECO:0000256" key="7">
    <source>
        <dbReference type="SAM" id="MobiDB-lite"/>
    </source>
</evidence>
<dbReference type="InterPro" id="IPR006447">
    <property type="entry name" value="Myb_dom_plants"/>
</dbReference>
<keyword evidence="2" id="KW-0902">Two-component regulatory system</keyword>
<dbReference type="SUPFAM" id="SSF52172">
    <property type="entry name" value="CheY-like"/>
    <property type="match status" value="1"/>
</dbReference>
<dbReference type="NCBIfam" id="TIGR01557">
    <property type="entry name" value="myb_SHAQKYF"/>
    <property type="match status" value="1"/>
</dbReference>